<sequence>MSAQKESPVECANTHGAEIAVSPSKGNYTMNDTAFQVGRKRAADWFAQNGYSLCVFRDLRRAEFALQSQDTAPETRQSFDDGFAAGLADFIAGVRHG</sequence>
<dbReference type="Proteomes" id="UP000246145">
    <property type="component" value="Unassembled WGS sequence"/>
</dbReference>
<name>A0A2U1CR39_9BURK</name>
<accession>A0A2U1CR39</accession>
<dbReference type="EMBL" id="QEKO01000001">
    <property type="protein sequence ID" value="PVY68372.1"/>
    <property type="molecule type" value="Genomic_DNA"/>
</dbReference>
<keyword evidence="2" id="KW-1185">Reference proteome</keyword>
<evidence type="ECO:0000313" key="2">
    <source>
        <dbReference type="Proteomes" id="UP000246145"/>
    </source>
</evidence>
<comment type="caution">
    <text evidence="1">The sequence shown here is derived from an EMBL/GenBank/DDBJ whole genome shotgun (WGS) entry which is preliminary data.</text>
</comment>
<gene>
    <name evidence="1" type="ORF">C7440_0769</name>
</gene>
<organism evidence="1 2">
    <name type="scientific">Pusillimonas noertemannii</name>
    <dbReference type="NCBI Taxonomy" id="305977"/>
    <lineage>
        <taxon>Bacteria</taxon>
        <taxon>Pseudomonadati</taxon>
        <taxon>Pseudomonadota</taxon>
        <taxon>Betaproteobacteria</taxon>
        <taxon>Burkholderiales</taxon>
        <taxon>Alcaligenaceae</taxon>
        <taxon>Pusillimonas</taxon>
    </lineage>
</organism>
<proteinExistence type="predicted"/>
<protein>
    <submittedName>
        <fullName evidence="1">Uncharacterized protein</fullName>
    </submittedName>
</protein>
<dbReference type="AlphaFoldDB" id="A0A2U1CR39"/>
<reference evidence="1 2" key="1">
    <citation type="submission" date="2018-04" db="EMBL/GenBank/DDBJ databases">
        <title>Genomic Encyclopedia of Type Strains, Phase IV (KMG-IV): sequencing the most valuable type-strain genomes for metagenomic binning, comparative biology and taxonomic classification.</title>
        <authorList>
            <person name="Goeker M."/>
        </authorList>
    </citation>
    <scope>NUCLEOTIDE SEQUENCE [LARGE SCALE GENOMIC DNA]</scope>
    <source>
        <strain evidence="1 2">DSM 10065</strain>
    </source>
</reference>
<evidence type="ECO:0000313" key="1">
    <source>
        <dbReference type="EMBL" id="PVY68372.1"/>
    </source>
</evidence>